<accession>B7AUA1</accession>
<dbReference type="SUPFAM" id="SSF48019">
    <property type="entry name" value="post-AAA+ oligomerization domain-like"/>
    <property type="match status" value="1"/>
</dbReference>
<reference evidence="9 10" key="2">
    <citation type="submission" date="2008-11" db="EMBL/GenBank/DDBJ databases">
        <authorList>
            <person name="Fulton L."/>
            <person name="Clifton S."/>
            <person name="Fulton B."/>
            <person name="Xu J."/>
            <person name="Minx P."/>
            <person name="Pepin K.H."/>
            <person name="Johnson M."/>
            <person name="Bhonagiri V."/>
            <person name="Nash W.E."/>
            <person name="Mardis E.R."/>
            <person name="Wilson R.K."/>
        </authorList>
    </citation>
    <scope>NUCLEOTIDE SEQUENCE [LARGE SCALE GENOMIC DNA]</scope>
    <source>
        <strain evidence="9 10">ATCC 43243</strain>
    </source>
</reference>
<evidence type="ECO:0000256" key="4">
    <source>
        <dbReference type="ARBA" id="ARBA00022695"/>
    </source>
</evidence>
<dbReference type="SUPFAM" id="SSF52540">
    <property type="entry name" value="P-loop containing nucleoside triphosphate hydrolases"/>
    <property type="match status" value="1"/>
</dbReference>
<dbReference type="InterPro" id="IPR050238">
    <property type="entry name" value="DNA_Rep/Repair_Clamp_Loader"/>
</dbReference>
<evidence type="ECO:0000313" key="9">
    <source>
        <dbReference type="EMBL" id="EEC55792.1"/>
    </source>
</evidence>
<dbReference type="Pfam" id="PF09115">
    <property type="entry name" value="DNApol3-delta_C"/>
    <property type="match status" value="1"/>
</dbReference>
<keyword evidence="10" id="KW-1185">Reference proteome</keyword>
<keyword evidence="5" id="KW-0235">DNA replication</keyword>
<dbReference type="GO" id="GO:0003887">
    <property type="term" value="F:DNA-directed DNA polymerase activity"/>
    <property type="evidence" value="ECO:0007669"/>
    <property type="project" value="UniProtKB-KW"/>
</dbReference>
<dbReference type="InterPro" id="IPR008921">
    <property type="entry name" value="DNA_pol3_clamp-load_cplx_C"/>
</dbReference>
<reference evidence="9 10" key="1">
    <citation type="submission" date="2008-11" db="EMBL/GenBank/DDBJ databases">
        <title>Draft genome sequence of Bacteroides pectinophilus (ATCC 43243).</title>
        <authorList>
            <person name="Sudarsanam P."/>
            <person name="Ley R."/>
            <person name="Guruge J."/>
            <person name="Turnbaugh P.J."/>
            <person name="Mahowald M."/>
            <person name="Liep D."/>
            <person name="Gordon J."/>
        </authorList>
    </citation>
    <scope>NUCLEOTIDE SEQUENCE [LARGE SCALE GENOMIC DNA]</scope>
    <source>
        <strain evidence="9 10">ATCC 43243</strain>
    </source>
</reference>
<dbReference type="EMBL" id="ABVQ01000037">
    <property type="protein sequence ID" value="EEC55792.1"/>
    <property type="molecule type" value="Genomic_DNA"/>
</dbReference>
<dbReference type="Proteomes" id="UP000003136">
    <property type="component" value="Unassembled WGS sequence"/>
</dbReference>
<feature type="domain" description="DNA polymerase III delta subunit C-terminal" evidence="8">
    <location>
        <begin position="265"/>
        <end position="344"/>
    </location>
</feature>
<proteinExistence type="predicted"/>
<evidence type="ECO:0000256" key="1">
    <source>
        <dbReference type="ARBA" id="ARBA00012417"/>
    </source>
</evidence>
<dbReference type="GO" id="GO:0003677">
    <property type="term" value="F:DNA binding"/>
    <property type="evidence" value="ECO:0007669"/>
    <property type="project" value="InterPro"/>
</dbReference>
<comment type="catalytic activity">
    <reaction evidence="7">
        <text>DNA(n) + a 2'-deoxyribonucleoside 5'-triphosphate = DNA(n+1) + diphosphate</text>
        <dbReference type="Rhea" id="RHEA:22508"/>
        <dbReference type="Rhea" id="RHEA-COMP:17339"/>
        <dbReference type="Rhea" id="RHEA-COMP:17340"/>
        <dbReference type="ChEBI" id="CHEBI:33019"/>
        <dbReference type="ChEBI" id="CHEBI:61560"/>
        <dbReference type="ChEBI" id="CHEBI:173112"/>
        <dbReference type="EC" id="2.7.7.7"/>
    </reaction>
</comment>
<evidence type="ECO:0000259" key="8">
    <source>
        <dbReference type="Pfam" id="PF09115"/>
    </source>
</evidence>
<evidence type="ECO:0000256" key="6">
    <source>
        <dbReference type="ARBA" id="ARBA00022932"/>
    </source>
</evidence>
<organism evidence="9 10">
    <name type="scientific">[Bacteroides] pectinophilus ATCC 43243</name>
    <dbReference type="NCBI Taxonomy" id="483218"/>
    <lineage>
        <taxon>Bacteria</taxon>
        <taxon>Bacillati</taxon>
        <taxon>Bacillota</taxon>
        <taxon>Clostridia</taxon>
        <taxon>Eubacteriales</taxon>
    </lineage>
</organism>
<gene>
    <name evidence="9" type="ORF">BACPEC_02299</name>
</gene>
<evidence type="ECO:0000256" key="2">
    <source>
        <dbReference type="ARBA" id="ARBA00014363"/>
    </source>
</evidence>
<comment type="caution">
    <text evidence="9">The sequence shown here is derived from an EMBL/GenBank/DDBJ whole genome shotgun (WGS) entry which is preliminary data.</text>
</comment>
<keyword evidence="3" id="KW-0808">Transferase</keyword>
<dbReference type="GO" id="GO:0006261">
    <property type="term" value="P:DNA-templated DNA replication"/>
    <property type="evidence" value="ECO:0007669"/>
    <property type="project" value="TreeGrafter"/>
</dbReference>
<dbReference type="AlphaFoldDB" id="B7AUA1"/>
<protein>
    <recommendedName>
        <fullName evidence="2">DNA polymerase III subunit delta'</fullName>
        <ecNumber evidence="1">2.7.7.7</ecNumber>
    </recommendedName>
</protein>
<dbReference type="EC" id="2.7.7.7" evidence="1"/>
<keyword evidence="4" id="KW-0548">Nucleotidyltransferase</keyword>
<dbReference type="Pfam" id="PF13177">
    <property type="entry name" value="DNA_pol3_delta2"/>
    <property type="match status" value="1"/>
</dbReference>
<name>B7AUA1_9FIRM</name>
<dbReference type="InterPro" id="IPR015199">
    <property type="entry name" value="DNA_pol_III_delta_C"/>
</dbReference>
<dbReference type="Gene3D" id="3.40.50.300">
    <property type="entry name" value="P-loop containing nucleotide triphosphate hydrolases"/>
    <property type="match status" value="1"/>
</dbReference>
<dbReference type="GO" id="GO:0009360">
    <property type="term" value="C:DNA polymerase III complex"/>
    <property type="evidence" value="ECO:0007669"/>
    <property type="project" value="InterPro"/>
</dbReference>
<evidence type="ECO:0000256" key="3">
    <source>
        <dbReference type="ARBA" id="ARBA00022679"/>
    </source>
</evidence>
<dbReference type="PANTHER" id="PTHR11669">
    <property type="entry name" value="REPLICATION FACTOR C / DNA POLYMERASE III GAMMA-TAU SUBUNIT"/>
    <property type="match status" value="1"/>
</dbReference>
<dbReference type="STRING" id="483218.BACPEC_02299"/>
<dbReference type="eggNOG" id="COG2812">
    <property type="taxonomic scope" value="Bacteria"/>
</dbReference>
<evidence type="ECO:0000313" key="10">
    <source>
        <dbReference type="Proteomes" id="UP000003136"/>
    </source>
</evidence>
<dbReference type="HOGENOM" id="CLU_006229_4_0_9"/>
<sequence length="349" mass="39200">MLQRSRTGVTGTLCLQNGVDMNSFDEIIGHDRIKEHLQNAIRLDKISHAYIINGEQGSGKNMIASIFAKTLQCEKHGTSPCNECHSCIQADSGNQPDIIRVTHEKPASIGVEDVRGQLVGDIQIRPYSSKYKIYIIDDADKMTVQAQNAILKTIEEPPEYGIIMLLTENADGLLQTILSRCVKLDLGPVEDSLIQKHLIEKFSIPDYEARFAVAFAQGCIGRAESIIVSDTFVQMKDNAMHILKYVQDMTVSELIDAAKSVSGYKNDINDYLDLLAMWYRDVLLFKSTNDANLLIFKEELKTIRSQASVSSYEGLQNILNAIDKAKRRLRANVNFDLTMELMFLTMKEN</sequence>
<dbReference type="PANTHER" id="PTHR11669:SF8">
    <property type="entry name" value="DNA POLYMERASE III SUBUNIT DELTA"/>
    <property type="match status" value="1"/>
</dbReference>
<dbReference type="InterPro" id="IPR027417">
    <property type="entry name" value="P-loop_NTPase"/>
</dbReference>
<keyword evidence="6" id="KW-0239">DNA-directed DNA polymerase</keyword>
<evidence type="ECO:0000256" key="5">
    <source>
        <dbReference type="ARBA" id="ARBA00022705"/>
    </source>
</evidence>
<evidence type="ECO:0000256" key="7">
    <source>
        <dbReference type="ARBA" id="ARBA00049244"/>
    </source>
</evidence>